<reference evidence="4 5" key="1">
    <citation type="journal article" date="2015" name="Int. J. Syst. Evol. Microbiol.">
        <title>Winogradskyella litoriviva sp. nov., isolated from coastal seawater.</title>
        <authorList>
            <person name="Nedashkovskaya O.I."/>
            <person name="Kukhlevskiy A.D."/>
            <person name="Zhukova N.V."/>
            <person name="Kim S.J."/>
            <person name="Rhee S.K."/>
            <person name="Mikhailov V.V."/>
        </authorList>
    </citation>
    <scope>NUCLEOTIDE SEQUENCE [LARGE SCALE GENOMIC DNA]</scope>
    <source>
        <strain evidence="4 5">KMM6491</strain>
    </source>
</reference>
<dbReference type="InterPro" id="IPR036116">
    <property type="entry name" value="FN3_sf"/>
</dbReference>
<sequence>MRNFYAFLLLILIGNFGFGQTTVIYDFSASGAVSGFNEPAPGIDLDSNIGFGSFRNSGTSNPGIFSNQLRLYQNATKGGSIVIYARNGVTITKVVVNASSRTGDAGYTVDSGTQTNLTGSSTYTIDGISGITEVEFFQKDSGSSNRIYVDSFEVTYTSTSSGPEDPSTFTAATFSSTQIDLAYAENAASDNVVIVFDTDNSFTTPSGIPATVGNAFAGGTVLLDSNGTGIYNHTGLAAGTTYYYMAYSYDSVADEYSAGLSADATTPIACPAISNLTIDSFTDSEVTVSWTGGNTEVDWEIVVQDNGLAAPTSGTATSTNPHTWSGLSELTAYDVYVRADCDTDGFSTWVGPVTFTTEPSCPTISNITIDSFTDSEVTVSWTNGDSEADWEIVVQDSGLAAPTSGTATSTNPHTWSGLSELTAYDVYVRADCDTDGFSTWVGPVTFTTEPSCPAISNITIDSFTDSEVTVSWTNGDSEADWEIVVQDNGLAAPTSGTATSTNPHTWSGLSAITAYDVYVRADCDTDGFSTWVGPVTFTTACAIYTPNYTQDFSSIIPECWDEADSGNQASGPSSLGSSLWTEDGYLNSGATGAYRINLFTTGKSDWLLSPQFDLTGGPFQVGFDIGILEWNSTDTAGTLGSDDIVQLLISNDNGSTWTALVTFDSSSVVPATGTTVAYNLSAYTGQTVQFGIYASEGSTDNDEDNDIFIDNFNVVEAKDADTGVNAATPQILGSTITAADATTVGTAFEVIGFEVQDQGTSDGLPTNITTMRFVPGANNTADWTDFIQGVTLKDGNLVTHTPTVSITDTEIELTFGTSISVTDNSALEFSLGIYLNTTNIVDGSVIQLQIDESGSLDANASGSDFIDPYTFGDVIGNDFIIDVDATELAYIVQPSTTFINTAMSPNVEIAYTDANGNIDVDYSGSGYDISVTTDGNFSGIATLTAEATDGIAVFDNLVFDTLATGIKLTATDDSPLITGAYDSDLFDIESIPVGPVIIVIQDFDSTTPEWTYTLTPSENSAACVSNNDVWNVVSSLGNVTVPNSTGDFFGGRDLNGATGCGTTGTGTIDFDSVDVSAYTNITLTFDYEIDGFNSFSDKLSYIATFDSVNESRVYLCQGCNDQDVEGTVSIDVPDGTNTVSLQILASFDGASDYFGVDNFKIEGTIPPTTYTYNGTWSPSDPDGVSLASEAIVIESGSTSLTTDTDINTVTINPGAGLTIDAGVTLTVTTDLTLESNSTSYASLISDGTISGTVIYKRHVNTFNNTSGSTNGQNDLISAPVTNASQDFGTFRGVNNNIPSGTVAGDVTTYYLFGPYDNNEATSPYTLFSDADDATVITAGTGYRTASTDTSTFTFTGDVLSGIVPVTITTGSDNAWNLIGNPYPSYINSSDFLNENFDSFDSEFIGIYGYDGDASNGWTVINLANATDITPGQGFMVLTDQASATVNFTPAMRRDSGSDDFIVGRSADINAHFSLKIENNNTAYTTDFYFNSNTTRGLDPGYDTAIFTAQLPDLYVYSHLVENNTGRAMAIQSLGSTDLTDVTIPLGVNANDSEQITFSIDESTLPNIVEVYLEDNVENTFTLLTAGDYTVTPNTNLTGTGRFYLRYTTTALSTSETSLDNLSIFNNTSEKTIVVSGQLLEDTKANLYDIQGRLVTKSLLNSSNRLQNIDVSNLSTGVYVIELINETQTKTQKVIIR</sequence>
<accession>A0ABX2E4G2</accession>
<dbReference type="PANTHER" id="PTHR46708">
    <property type="entry name" value="TENASCIN"/>
    <property type="match status" value="1"/>
</dbReference>
<evidence type="ECO:0000313" key="4">
    <source>
        <dbReference type="EMBL" id="NRD23250.1"/>
    </source>
</evidence>
<dbReference type="Gene3D" id="2.60.120.260">
    <property type="entry name" value="Galactose-binding domain-like"/>
    <property type="match status" value="1"/>
</dbReference>
<evidence type="ECO:0000313" key="5">
    <source>
        <dbReference type="Proteomes" id="UP000805085"/>
    </source>
</evidence>
<name>A0ABX2E4G2_9FLAO</name>
<proteinExistence type="predicted"/>
<dbReference type="InterPro" id="IPR026444">
    <property type="entry name" value="Secre_tail"/>
</dbReference>
<dbReference type="SUPFAM" id="SSF49265">
    <property type="entry name" value="Fibronectin type III"/>
    <property type="match status" value="2"/>
</dbReference>
<keyword evidence="1" id="KW-0732">Signal</keyword>
<feature type="domain" description="Fibronectin type-III" evidence="3">
    <location>
        <begin position="272"/>
        <end position="360"/>
    </location>
</feature>
<dbReference type="NCBIfam" id="TIGR04183">
    <property type="entry name" value="Por_Secre_tail"/>
    <property type="match status" value="1"/>
</dbReference>
<evidence type="ECO:0000259" key="3">
    <source>
        <dbReference type="PROSITE" id="PS50853"/>
    </source>
</evidence>
<evidence type="ECO:0000256" key="1">
    <source>
        <dbReference type="ARBA" id="ARBA00022729"/>
    </source>
</evidence>
<dbReference type="Pfam" id="PF18962">
    <property type="entry name" value="Por_Secre_tail"/>
    <property type="match status" value="1"/>
</dbReference>
<dbReference type="EMBL" id="JABRWQ010000003">
    <property type="protein sequence ID" value="NRD23250.1"/>
    <property type="molecule type" value="Genomic_DNA"/>
</dbReference>
<dbReference type="SMART" id="SM00060">
    <property type="entry name" value="FN3"/>
    <property type="match status" value="3"/>
</dbReference>
<comment type="caution">
    <text evidence="4">The sequence shown here is derived from an EMBL/GenBank/DDBJ whole genome shotgun (WGS) entry which is preliminary data.</text>
</comment>
<dbReference type="PANTHER" id="PTHR46708:SF2">
    <property type="entry name" value="FIBRONECTIN TYPE-III DOMAIN-CONTAINING PROTEIN"/>
    <property type="match status" value="1"/>
</dbReference>
<keyword evidence="5" id="KW-1185">Reference proteome</keyword>
<dbReference type="RefSeq" id="WP_173300880.1">
    <property type="nucleotide sequence ID" value="NZ_JABRWQ010000003.1"/>
</dbReference>
<protein>
    <submittedName>
        <fullName evidence="4">T9SS type A sorting domain-containing protein</fullName>
    </submittedName>
</protein>
<organism evidence="4 5">
    <name type="scientific">Winogradskyella litoriviva</name>
    <dbReference type="NCBI Taxonomy" id="1220182"/>
    <lineage>
        <taxon>Bacteria</taxon>
        <taxon>Pseudomonadati</taxon>
        <taxon>Bacteroidota</taxon>
        <taxon>Flavobacteriia</taxon>
        <taxon>Flavobacteriales</taxon>
        <taxon>Flavobacteriaceae</taxon>
        <taxon>Winogradskyella</taxon>
    </lineage>
</organism>
<dbReference type="Gene3D" id="2.60.40.10">
    <property type="entry name" value="Immunoglobulins"/>
    <property type="match status" value="3"/>
</dbReference>
<gene>
    <name evidence="4" type="ORF">HNV10_08355</name>
</gene>
<feature type="domain" description="Fibronectin type-III" evidence="3">
    <location>
        <begin position="363"/>
        <end position="451"/>
    </location>
</feature>
<evidence type="ECO:0000256" key="2">
    <source>
        <dbReference type="ARBA" id="ARBA00022737"/>
    </source>
</evidence>
<dbReference type="InterPro" id="IPR003961">
    <property type="entry name" value="FN3_dom"/>
</dbReference>
<dbReference type="CDD" id="cd00063">
    <property type="entry name" value="FN3"/>
    <property type="match status" value="3"/>
</dbReference>
<feature type="domain" description="Fibronectin type-III" evidence="3">
    <location>
        <begin position="454"/>
        <end position="542"/>
    </location>
</feature>
<keyword evidence="2" id="KW-0677">Repeat</keyword>
<dbReference type="InterPro" id="IPR050991">
    <property type="entry name" value="ECM_Regulatory_Proteins"/>
</dbReference>
<dbReference type="PROSITE" id="PS50853">
    <property type="entry name" value="FN3"/>
    <property type="match status" value="3"/>
</dbReference>
<dbReference type="Proteomes" id="UP000805085">
    <property type="component" value="Unassembled WGS sequence"/>
</dbReference>
<dbReference type="InterPro" id="IPR013783">
    <property type="entry name" value="Ig-like_fold"/>
</dbReference>